<evidence type="ECO:0000313" key="7">
    <source>
        <dbReference type="Proteomes" id="UP000798808"/>
    </source>
</evidence>
<dbReference type="RefSeq" id="WP_155176647.1">
    <property type="nucleotide sequence ID" value="NZ_BAAAFL010000012.1"/>
</dbReference>
<dbReference type="PANTHER" id="PTHR11271:SF48">
    <property type="entry name" value="AMIDOHYDROLASE-RELATED DOMAIN-CONTAINING PROTEIN"/>
    <property type="match status" value="1"/>
</dbReference>
<keyword evidence="2" id="KW-0479">Metal-binding</keyword>
<dbReference type="InterPro" id="IPR011059">
    <property type="entry name" value="Metal-dep_hydrolase_composite"/>
</dbReference>
<dbReference type="NCBIfam" id="TIGR02022">
    <property type="entry name" value="hutF"/>
    <property type="match status" value="1"/>
</dbReference>
<dbReference type="InterPro" id="IPR006680">
    <property type="entry name" value="Amidohydro-rel"/>
</dbReference>
<dbReference type="SUPFAM" id="SSF51338">
    <property type="entry name" value="Composite domain of metallo-dependent hydrolases"/>
    <property type="match status" value="1"/>
</dbReference>
<protein>
    <submittedName>
        <fullName evidence="6">Formimidoylglutamate deiminase</fullName>
        <ecNumber evidence="6">3.5.3.13</ecNumber>
    </submittedName>
</protein>
<dbReference type="Pfam" id="PF01979">
    <property type="entry name" value="Amidohydro_1"/>
    <property type="match status" value="1"/>
</dbReference>
<dbReference type="Gene3D" id="3.20.20.140">
    <property type="entry name" value="Metal-dependent hydrolases"/>
    <property type="match status" value="1"/>
</dbReference>
<evidence type="ECO:0000313" key="6">
    <source>
        <dbReference type="EMBL" id="MTI28784.1"/>
    </source>
</evidence>
<evidence type="ECO:0000256" key="4">
    <source>
        <dbReference type="ARBA" id="ARBA00022833"/>
    </source>
</evidence>
<keyword evidence="7" id="KW-1185">Reference proteome</keyword>
<dbReference type="EMBL" id="SMLW01000672">
    <property type="protein sequence ID" value="MTI28784.1"/>
    <property type="molecule type" value="Genomic_DNA"/>
</dbReference>
<dbReference type="InterPro" id="IPR010252">
    <property type="entry name" value="HutF"/>
</dbReference>
<evidence type="ECO:0000256" key="1">
    <source>
        <dbReference type="ARBA" id="ARBA00001947"/>
    </source>
</evidence>
<dbReference type="InterPro" id="IPR032466">
    <property type="entry name" value="Metal_Hydrolase"/>
</dbReference>
<dbReference type="InterPro" id="IPR051607">
    <property type="entry name" value="Metallo-dep_hydrolases"/>
</dbReference>
<keyword evidence="4" id="KW-0862">Zinc</keyword>
<dbReference type="Proteomes" id="UP000798808">
    <property type="component" value="Unassembled WGS sequence"/>
</dbReference>
<keyword evidence="3 6" id="KW-0378">Hydrolase</keyword>
<dbReference type="SUPFAM" id="SSF51556">
    <property type="entry name" value="Metallo-dependent hydrolases"/>
    <property type="match status" value="1"/>
</dbReference>
<dbReference type="GO" id="GO:0050416">
    <property type="term" value="F:formimidoylglutamate deiminase activity"/>
    <property type="evidence" value="ECO:0007669"/>
    <property type="project" value="UniProtKB-EC"/>
</dbReference>
<evidence type="ECO:0000259" key="5">
    <source>
        <dbReference type="Pfam" id="PF01979"/>
    </source>
</evidence>
<feature type="domain" description="Amidohydrolase-related" evidence="5">
    <location>
        <begin position="47"/>
        <end position="430"/>
    </location>
</feature>
<name>A0ABW9RX09_9BACT</name>
<dbReference type="PANTHER" id="PTHR11271">
    <property type="entry name" value="GUANINE DEAMINASE"/>
    <property type="match status" value="1"/>
</dbReference>
<comment type="cofactor">
    <cofactor evidence="1">
        <name>Zn(2+)</name>
        <dbReference type="ChEBI" id="CHEBI:29105"/>
    </cofactor>
</comment>
<comment type="caution">
    <text evidence="6">The sequence shown here is derived from an EMBL/GenBank/DDBJ whole genome shotgun (WGS) entry which is preliminary data.</text>
</comment>
<dbReference type="EC" id="3.5.3.13" evidence="6"/>
<gene>
    <name evidence="6" type="primary">hutF</name>
    <name evidence="6" type="ORF">E1163_27745</name>
</gene>
<dbReference type="NCBIfam" id="NF006681">
    <property type="entry name" value="PRK09229.1-2"/>
    <property type="match status" value="1"/>
</dbReference>
<evidence type="ECO:0000256" key="2">
    <source>
        <dbReference type="ARBA" id="ARBA00022723"/>
    </source>
</evidence>
<proteinExistence type="predicted"/>
<dbReference type="Gene3D" id="2.30.40.10">
    <property type="entry name" value="Urease, subunit C, domain 1"/>
    <property type="match status" value="1"/>
</dbReference>
<accession>A0ABW9RX09</accession>
<organism evidence="6 7">
    <name type="scientific">Fulvivirga kasyanovii</name>
    <dbReference type="NCBI Taxonomy" id="396812"/>
    <lineage>
        <taxon>Bacteria</taxon>
        <taxon>Pseudomonadati</taxon>
        <taxon>Bacteroidota</taxon>
        <taxon>Cytophagia</taxon>
        <taxon>Cytophagales</taxon>
        <taxon>Fulvivirgaceae</taxon>
        <taxon>Fulvivirga</taxon>
    </lineage>
</organism>
<sequence length="457" mass="50701">MKTYKFNGILQNNGWVEDACITVDDQGIIKKISTESPADVEYVNGFAVPGFQNAHSHAFQYAMAGIAERHENPEAADDFWTWREAMYQLALTMSPEDIEHVASMLYAEMVRHGYTHVAEFHYLHHDKNGKPYANLAEHGEKLIAAAKKAGIKITLVPMFYQKGGFGVEPQPRQRRFISPTLDSYFKLLEASENATKLYNGAAIAFGIHSLRAVQPDDIVAAIKNGPKDIPFHIHISEQLKEIEDAKVYLKSRPVEWLLNNTGVNENFHLVHATHLIPSEVNGIAKAGAHVVLCPSTEGNLGDGIFPLKDFQKQGGSWSIGTDSHVGLNPLEELRILDYGQRLITHQRNTFIDNTEPDSGAFGIKHALVAGRKAMGSQNEQYFQKGEHFDAVVYDASVPLLASSSISNLLSTIVYSGDATMVLGTLVNGKWIVKSNKHIHADEIKDNFVSCIRSLNIR</sequence>
<reference evidence="6 7" key="1">
    <citation type="submission" date="2019-02" db="EMBL/GenBank/DDBJ databases">
        <authorList>
            <person name="Goldberg S.R."/>
            <person name="Haltli B.A."/>
            <person name="Correa H."/>
            <person name="Russell K.G."/>
        </authorList>
    </citation>
    <scope>NUCLEOTIDE SEQUENCE [LARGE SCALE GENOMIC DNA]</scope>
    <source>
        <strain evidence="6 7">JCM 16186</strain>
    </source>
</reference>
<evidence type="ECO:0000256" key="3">
    <source>
        <dbReference type="ARBA" id="ARBA00022801"/>
    </source>
</evidence>